<dbReference type="AlphaFoldDB" id="V7C7X7"/>
<evidence type="ECO:0000256" key="8">
    <source>
        <dbReference type="ARBA" id="ARBA00022759"/>
    </source>
</evidence>
<evidence type="ECO:0000256" key="11">
    <source>
        <dbReference type="ARBA" id="ARBA00023180"/>
    </source>
</evidence>
<dbReference type="InterPro" id="IPR008947">
    <property type="entry name" value="PLipase_C/P1_nuclease_dom_sf"/>
</dbReference>
<keyword evidence="7 12" id="KW-0732">Signal</keyword>
<evidence type="ECO:0000256" key="10">
    <source>
        <dbReference type="ARBA" id="ARBA00023157"/>
    </source>
</evidence>
<evidence type="ECO:0000313" key="13">
    <source>
        <dbReference type="EMBL" id="ESW25375.1"/>
    </source>
</evidence>
<dbReference type="STRING" id="3885.V7C7X7"/>
<dbReference type="GO" id="GO:0000014">
    <property type="term" value="F:single-stranded DNA endodeoxyribonuclease activity"/>
    <property type="evidence" value="ECO:0007669"/>
    <property type="project" value="UniProtKB-ARBA"/>
</dbReference>
<sequence length="283" mass="31527">MGSYRIEIVVIVSLMVLVPNAKGWGKDGHAIVCKIGQGRLSSAAAEAVSKLLPRSAENELASQCSWPDDVRKVIPWSSALHFADTADSVCSYDHTRDCVDQRTGVKNRCVVAAISNYTNQLLQYGTYTQSNYNLTEALLFLSHFIGDIHQPLHCGFVSDLGGNTINVLWYNTTQKLHRVWDDNIIETEFERFDEDFDGLVDAIQKNITEHCSNNDISCPALYASESAEDSCKWAYKDATEGSVLDDEYFLSRYPIVNLRLAQGGVRLAATLNRIFNTKYAAVI</sequence>
<dbReference type="Pfam" id="PF02265">
    <property type="entry name" value="S1-P1_nuclease"/>
    <property type="match status" value="1"/>
</dbReference>
<keyword evidence="9" id="KW-0378">Hydrolase</keyword>
<comment type="catalytic activity">
    <reaction evidence="1">
        <text>Endonucleolytic cleavage to 5'-phosphomononucleotide and 5'-phosphooligonucleotide end-products.</text>
        <dbReference type="EC" id="3.1.30.1"/>
    </reaction>
</comment>
<evidence type="ECO:0000256" key="1">
    <source>
        <dbReference type="ARBA" id="ARBA00000245"/>
    </source>
</evidence>
<keyword evidence="8" id="KW-0255">Endonuclease</keyword>
<accession>V7C7X7</accession>
<evidence type="ECO:0000256" key="6">
    <source>
        <dbReference type="ARBA" id="ARBA00022723"/>
    </source>
</evidence>
<feature type="chain" id="PRO_5004757480" description="Aspergillus nuclease S1" evidence="12">
    <location>
        <begin position="24"/>
        <end position="283"/>
    </location>
</feature>
<evidence type="ECO:0000256" key="4">
    <source>
        <dbReference type="ARBA" id="ARBA00012562"/>
    </source>
</evidence>
<dbReference type="Gramene" id="ESW25375">
    <property type="protein sequence ID" value="ESW25375"/>
    <property type="gene ID" value="PHAVU_003G030200g"/>
</dbReference>
<dbReference type="InterPro" id="IPR003154">
    <property type="entry name" value="S1/P1nuclease"/>
</dbReference>
<name>V7C7X7_PHAVU</name>
<keyword evidence="6" id="KW-0479">Metal-binding</keyword>
<comment type="subunit">
    <text evidence="3">Monomer.</text>
</comment>
<evidence type="ECO:0000256" key="5">
    <source>
        <dbReference type="ARBA" id="ARBA00022722"/>
    </source>
</evidence>
<keyword evidence="5" id="KW-0540">Nuclease</keyword>
<proteinExistence type="inferred from homology"/>
<dbReference type="OMA" id="MNGWSND"/>
<protein>
    <recommendedName>
        <fullName evidence="4">Aspergillus nuclease S1</fullName>
        <ecNumber evidence="4">3.1.30.1</ecNumber>
    </recommendedName>
</protein>
<gene>
    <name evidence="13" type="ORF">PHAVU_003G030200g</name>
</gene>
<reference evidence="14" key="1">
    <citation type="journal article" date="2014" name="Nat. Genet.">
        <title>A reference genome for common bean and genome-wide analysis of dual domestications.</title>
        <authorList>
            <person name="Schmutz J."/>
            <person name="McClean P.E."/>
            <person name="Mamidi S."/>
            <person name="Wu G.A."/>
            <person name="Cannon S.B."/>
            <person name="Grimwood J."/>
            <person name="Jenkins J."/>
            <person name="Shu S."/>
            <person name="Song Q."/>
            <person name="Chavarro C."/>
            <person name="Torres-Torres M."/>
            <person name="Geffroy V."/>
            <person name="Moghaddam S.M."/>
            <person name="Gao D."/>
            <person name="Abernathy B."/>
            <person name="Barry K."/>
            <person name="Blair M."/>
            <person name="Brick M.A."/>
            <person name="Chovatia M."/>
            <person name="Gepts P."/>
            <person name="Goodstein D.M."/>
            <person name="Gonzales M."/>
            <person name="Hellsten U."/>
            <person name="Hyten D.L."/>
            <person name="Jia G."/>
            <person name="Kelly J.D."/>
            <person name="Kudrna D."/>
            <person name="Lee R."/>
            <person name="Richard M.M."/>
            <person name="Miklas P.N."/>
            <person name="Osorno J.M."/>
            <person name="Rodrigues J."/>
            <person name="Thareau V."/>
            <person name="Urrea C.A."/>
            <person name="Wang M."/>
            <person name="Yu Y."/>
            <person name="Zhang M."/>
            <person name="Wing R.A."/>
            <person name="Cregan P.B."/>
            <person name="Rokhsar D.S."/>
            <person name="Jackson S.A."/>
        </authorList>
    </citation>
    <scope>NUCLEOTIDE SEQUENCE [LARGE SCALE GENOMIC DNA]</scope>
    <source>
        <strain evidence="14">cv. G19833</strain>
    </source>
</reference>
<evidence type="ECO:0000256" key="7">
    <source>
        <dbReference type="ARBA" id="ARBA00022729"/>
    </source>
</evidence>
<evidence type="ECO:0000256" key="12">
    <source>
        <dbReference type="SAM" id="SignalP"/>
    </source>
</evidence>
<feature type="signal peptide" evidence="12">
    <location>
        <begin position="1"/>
        <end position="23"/>
    </location>
</feature>
<keyword evidence="10" id="KW-1015">Disulfide bond</keyword>
<dbReference type="EMBL" id="CM002290">
    <property type="protein sequence ID" value="ESW25375.1"/>
    <property type="molecule type" value="Genomic_DNA"/>
</dbReference>
<dbReference type="FunFam" id="1.10.575.10:FF:000002">
    <property type="entry name" value="Endonuclease 2"/>
    <property type="match status" value="1"/>
</dbReference>
<keyword evidence="14" id="KW-1185">Reference proteome</keyword>
<dbReference type="CDD" id="cd11010">
    <property type="entry name" value="S1-P1_nuclease"/>
    <property type="match status" value="1"/>
</dbReference>
<dbReference type="PANTHER" id="PTHR33146">
    <property type="entry name" value="ENDONUCLEASE 4"/>
    <property type="match status" value="1"/>
</dbReference>
<comment type="similarity">
    <text evidence="2">Belongs to the nuclease type I family.</text>
</comment>
<dbReference type="GO" id="GO:0004521">
    <property type="term" value="F:RNA endonuclease activity"/>
    <property type="evidence" value="ECO:0007669"/>
    <property type="project" value="UniProtKB-ARBA"/>
</dbReference>
<evidence type="ECO:0000256" key="3">
    <source>
        <dbReference type="ARBA" id="ARBA00011245"/>
    </source>
</evidence>
<dbReference type="OrthoDB" id="441446at2759"/>
<keyword evidence="11" id="KW-0325">Glycoprotein</keyword>
<dbReference type="eggNOG" id="ENOG502QRXU">
    <property type="taxonomic scope" value="Eukaryota"/>
</dbReference>
<dbReference type="PANTHER" id="PTHR33146:SF20">
    <property type="entry name" value="ASPERGILLUS NUCLEASE S1"/>
    <property type="match status" value="1"/>
</dbReference>
<dbReference type="Proteomes" id="UP000000226">
    <property type="component" value="Chromosome 3"/>
</dbReference>
<dbReference type="GO" id="GO:0046872">
    <property type="term" value="F:metal ion binding"/>
    <property type="evidence" value="ECO:0007669"/>
    <property type="project" value="UniProtKB-KW"/>
</dbReference>
<dbReference type="Gene3D" id="1.10.575.10">
    <property type="entry name" value="P1 Nuclease"/>
    <property type="match status" value="1"/>
</dbReference>
<organism evidence="13 14">
    <name type="scientific">Phaseolus vulgaris</name>
    <name type="common">Kidney bean</name>
    <name type="synonym">French bean</name>
    <dbReference type="NCBI Taxonomy" id="3885"/>
    <lineage>
        <taxon>Eukaryota</taxon>
        <taxon>Viridiplantae</taxon>
        <taxon>Streptophyta</taxon>
        <taxon>Embryophyta</taxon>
        <taxon>Tracheophyta</taxon>
        <taxon>Spermatophyta</taxon>
        <taxon>Magnoliopsida</taxon>
        <taxon>eudicotyledons</taxon>
        <taxon>Gunneridae</taxon>
        <taxon>Pentapetalae</taxon>
        <taxon>rosids</taxon>
        <taxon>fabids</taxon>
        <taxon>Fabales</taxon>
        <taxon>Fabaceae</taxon>
        <taxon>Papilionoideae</taxon>
        <taxon>50 kb inversion clade</taxon>
        <taxon>NPAAA clade</taxon>
        <taxon>indigoferoid/millettioid clade</taxon>
        <taxon>Phaseoleae</taxon>
        <taxon>Phaseolus</taxon>
    </lineage>
</organism>
<evidence type="ECO:0000313" key="14">
    <source>
        <dbReference type="Proteomes" id="UP000000226"/>
    </source>
</evidence>
<dbReference type="GO" id="GO:0006308">
    <property type="term" value="P:DNA catabolic process"/>
    <property type="evidence" value="ECO:0007669"/>
    <property type="project" value="InterPro"/>
</dbReference>
<dbReference type="SUPFAM" id="SSF48537">
    <property type="entry name" value="Phospholipase C/P1 nuclease"/>
    <property type="match status" value="1"/>
</dbReference>
<evidence type="ECO:0000256" key="9">
    <source>
        <dbReference type="ARBA" id="ARBA00022801"/>
    </source>
</evidence>
<dbReference type="EC" id="3.1.30.1" evidence="4"/>
<evidence type="ECO:0000256" key="2">
    <source>
        <dbReference type="ARBA" id="ARBA00009547"/>
    </source>
</evidence>
<dbReference type="GO" id="GO:0003676">
    <property type="term" value="F:nucleic acid binding"/>
    <property type="evidence" value="ECO:0007669"/>
    <property type="project" value="InterPro"/>
</dbReference>